<comment type="caution">
    <text evidence="8">The sequence shown here is derived from an EMBL/GenBank/DDBJ whole genome shotgun (WGS) entry which is preliminary data.</text>
</comment>
<organism evidence="8 9">
    <name type="scientific">Brevibacillus parabrevis</name>
    <dbReference type="NCBI Taxonomy" id="54914"/>
    <lineage>
        <taxon>Bacteria</taxon>
        <taxon>Bacillati</taxon>
        <taxon>Bacillota</taxon>
        <taxon>Bacilli</taxon>
        <taxon>Bacillales</taxon>
        <taxon>Paenibacillaceae</taxon>
        <taxon>Brevibacillus</taxon>
    </lineage>
</organism>
<dbReference type="RefSeq" id="WP_229049777.1">
    <property type="nucleotide sequence ID" value="NZ_BJMH01000023.1"/>
</dbReference>
<dbReference type="InterPro" id="IPR003439">
    <property type="entry name" value="ABC_transporter-like_ATP-bd"/>
</dbReference>
<dbReference type="GO" id="GO:0005524">
    <property type="term" value="F:ATP binding"/>
    <property type="evidence" value="ECO:0007669"/>
    <property type="project" value="UniProtKB-KW"/>
</dbReference>
<feature type="domain" description="ABC transporter" evidence="7">
    <location>
        <begin position="11"/>
        <end position="242"/>
    </location>
</feature>
<dbReference type="STRING" id="54914.AV540_03760"/>
<keyword evidence="9" id="KW-1185">Reference proteome</keyword>
<dbReference type="InterPro" id="IPR003593">
    <property type="entry name" value="AAA+_ATPase"/>
</dbReference>
<keyword evidence="6" id="KW-0472">Membrane</keyword>
<keyword evidence="4 8" id="KW-0067">ATP-binding</keyword>
<dbReference type="SMART" id="SM00382">
    <property type="entry name" value="AAA"/>
    <property type="match status" value="1"/>
</dbReference>
<dbReference type="InterPro" id="IPR047641">
    <property type="entry name" value="ABC_transpr_MalK/UgpC-like"/>
</dbReference>
<dbReference type="Pfam" id="PF00005">
    <property type="entry name" value="ABC_tran"/>
    <property type="match status" value="1"/>
</dbReference>
<evidence type="ECO:0000313" key="8">
    <source>
        <dbReference type="EMBL" id="GEB34483.1"/>
    </source>
</evidence>
<dbReference type="Gene3D" id="3.40.50.300">
    <property type="entry name" value="P-loop containing nucleotide triphosphate hydrolases"/>
    <property type="match status" value="1"/>
</dbReference>
<dbReference type="PROSITE" id="PS00211">
    <property type="entry name" value="ABC_TRANSPORTER_1"/>
    <property type="match status" value="1"/>
</dbReference>
<dbReference type="GO" id="GO:0140359">
    <property type="term" value="F:ABC-type transporter activity"/>
    <property type="evidence" value="ECO:0007669"/>
    <property type="project" value="UniProtKB-ARBA"/>
</dbReference>
<dbReference type="PANTHER" id="PTHR43875">
    <property type="entry name" value="MALTODEXTRIN IMPORT ATP-BINDING PROTEIN MSMX"/>
    <property type="match status" value="1"/>
</dbReference>
<dbReference type="GO" id="GO:0016887">
    <property type="term" value="F:ATP hydrolysis activity"/>
    <property type="evidence" value="ECO:0007669"/>
    <property type="project" value="InterPro"/>
</dbReference>
<dbReference type="SUPFAM" id="SSF52540">
    <property type="entry name" value="P-loop containing nucleoside triphosphate hydrolases"/>
    <property type="match status" value="1"/>
</dbReference>
<sequence>MEESTVQSMEIAIRGVSKTFQDGTTALQPIDLQVAAGEVLVLLGPSGCGKSTLLRMIAGLEQPTAGRILIGDRDVTQLPPEKRGIGFVFQQYALFPTMTVEENIMFGMKLRKIGKQEQKAKLEELLALMNLTELRKRLPIQLSGGQQQRVAIARVLATDPMILLMDEPLTALDAKLKEHLRLELAQLFRKLHITTVYVTHDQTEAMAIADRIVVMNKGVIEQSGTPKEIYLKPKSSFVAQFVGQVNRLRAKVKTAERGNVLDLGFYQLPYKGESRAVADIDVFLRPEDVYLTQEAGFSARVQDVIFLGDHYRVIAESGGQKLVIDVGNDTLIHEGDQVQLEIREDKIIYA</sequence>
<reference evidence="8 9" key="1">
    <citation type="submission" date="2019-06" db="EMBL/GenBank/DDBJ databases">
        <title>Whole genome shotgun sequence of Brevibacillus parabrevis NBRC 12334.</title>
        <authorList>
            <person name="Hosoyama A."/>
            <person name="Uohara A."/>
            <person name="Ohji S."/>
            <person name="Ichikawa N."/>
        </authorList>
    </citation>
    <scope>NUCLEOTIDE SEQUENCE [LARGE SCALE GENOMIC DNA]</scope>
    <source>
        <strain evidence="8 9">NBRC 12334</strain>
    </source>
</reference>
<dbReference type="SUPFAM" id="SSF50331">
    <property type="entry name" value="MOP-like"/>
    <property type="match status" value="1"/>
</dbReference>
<evidence type="ECO:0000256" key="4">
    <source>
        <dbReference type="ARBA" id="ARBA00022840"/>
    </source>
</evidence>
<evidence type="ECO:0000313" key="9">
    <source>
        <dbReference type="Proteomes" id="UP000316882"/>
    </source>
</evidence>
<dbReference type="PANTHER" id="PTHR43875:SF15">
    <property type="entry name" value="TREHALOSE IMPORT ATP-BINDING PROTEIN SUGC"/>
    <property type="match status" value="1"/>
</dbReference>
<dbReference type="FunFam" id="3.40.50.300:FF:000042">
    <property type="entry name" value="Maltose/maltodextrin ABC transporter, ATP-binding protein"/>
    <property type="match status" value="1"/>
</dbReference>
<dbReference type="GO" id="GO:0055052">
    <property type="term" value="C:ATP-binding cassette (ABC) transporter complex, substrate-binding subunit-containing"/>
    <property type="evidence" value="ECO:0007669"/>
    <property type="project" value="TreeGrafter"/>
</dbReference>
<dbReference type="InterPro" id="IPR008995">
    <property type="entry name" value="Mo/tungstate-bd_C_term_dom"/>
</dbReference>
<proteinExistence type="predicted"/>
<dbReference type="InterPro" id="IPR017871">
    <property type="entry name" value="ABC_transporter-like_CS"/>
</dbReference>
<dbReference type="InterPro" id="IPR027417">
    <property type="entry name" value="P-loop_NTPase"/>
</dbReference>
<evidence type="ECO:0000259" key="7">
    <source>
        <dbReference type="PROSITE" id="PS50893"/>
    </source>
</evidence>
<protein>
    <submittedName>
        <fullName evidence="8">Spermidine/putrescine ABC transporter ATP-binding protein</fullName>
    </submittedName>
</protein>
<dbReference type="Gene3D" id="2.40.50.100">
    <property type="match status" value="1"/>
</dbReference>
<dbReference type="InterPro" id="IPR013611">
    <property type="entry name" value="Transp-assoc_OB_typ2"/>
</dbReference>
<name>A0A4Y3PM26_BREPA</name>
<evidence type="ECO:0000256" key="1">
    <source>
        <dbReference type="ARBA" id="ARBA00022448"/>
    </source>
</evidence>
<evidence type="ECO:0000256" key="5">
    <source>
        <dbReference type="ARBA" id="ARBA00022967"/>
    </source>
</evidence>
<dbReference type="PROSITE" id="PS50893">
    <property type="entry name" value="ABC_TRANSPORTER_2"/>
    <property type="match status" value="1"/>
</dbReference>
<keyword evidence="1" id="KW-0813">Transport</keyword>
<gene>
    <name evidence="8" type="ORF">BPA01_40630</name>
</gene>
<dbReference type="EMBL" id="BJMH01000023">
    <property type="protein sequence ID" value="GEB34483.1"/>
    <property type="molecule type" value="Genomic_DNA"/>
</dbReference>
<accession>A0A4Y3PM26</accession>
<keyword evidence="5" id="KW-1278">Translocase</keyword>
<keyword evidence="2" id="KW-1003">Cell membrane</keyword>
<dbReference type="AlphaFoldDB" id="A0A4Y3PM26"/>
<dbReference type="Proteomes" id="UP000316882">
    <property type="component" value="Unassembled WGS sequence"/>
</dbReference>
<evidence type="ECO:0000256" key="6">
    <source>
        <dbReference type="ARBA" id="ARBA00023136"/>
    </source>
</evidence>
<evidence type="ECO:0000256" key="2">
    <source>
        <dbReference type="ARBA" id="ARBA00022475"/>
    </source>
</evidence>
<evidence type="ECO:0000256" key="3">
    <source>
        <dbReference type="ARBA" id="ARBA00022741"/>
    </source>
</evidence>
<keyword evidence="3" id="KW-0547">Nucleotide-binding</keyword>
<dbReference type="Pfam" id="PF08402">
    <property type="entry name" value="TOBE_2"/>
    <property type="match status" value="1"/>
</dbReference>